<accession>A0A6J5EXX2</accession>
<proteinExistence type="predicted"/>
<gene>
    <name evidence="1" type="ORF">LMG29739_05744</name>
</gene>
<dbReference type="Gene3D" id="3.90.1530.10">
    <property type="entry name" value="Conserved hypothetical protein from pyrococcus furiosus pfu- 392566-001, ParB domain"/>
    <property type="match status" value="1"/>
</dbReference>
<keyword evidence="2" id="KW-1185">Reference proteome</keyword>
<evidence type="ECO:0000313" key="2">
    <source>
        <dbReference type="Proteomes" id="UP000494329"/>
    </source>
</evidence>
<organism evidence="1 2">
    <name type="scientific">Paraburkholderia solisilvae</name>
    <dbReference type="NCBI Taxonomy" id="624376"/>
    <lineage>
        <taxon>Bacteria</taxon>
        <taxon>Pseudomonadati</taxon>
        <taxon>Pseudomonadota</taxon>
        <taxon>Betaproteobacteria</taxon>
        <taxon>Burkholderiales</taxon>
        <taxon>Burkholderiaceae</taxon>
        <taxon>Paraburkholderia</taxon>
    </lineage>
</organism>
<dbReference type="RefSeq" id="WP_175114875.1">
    <property type="nucleotide sequence ID" value="NZ_CADIKF010000069.1"/>
</dbReference>
<sequence>MNINTTTAQSVADEVLIRGKSIPVVYKEVPQHELRFYLENPRLYSLVWVNGNAPTEEEIEQQLLAMDHVKQLIQAIRINGGLIDPVIVRGGDMVVLEGNSRLAAYRSLASKDPVKWGRIKARILPADISESDVFALLGEYHIHGKTNWLPFEQAGYLYRRHKNQGVQIPDLAKEINLPRSQITHLIAVRDFMLKHEQHEQTRWSYFEEYLKGRKIAAAREEYPEMDALIIGKIDSGEIPTAMALRDGLKKISQAGGKILGKFIDGKLDFEQAVEAADQKGVSDINLQKLVRFRNWMYEQDTVDDITEHASRRSQFRYEFEQIQKQCAKIIKKLSDLD</sequence>
<dbReference type="AlphaFoldDB" id="A0A6J5EXX2"/>
<evidence type="ECO:0000313" key="1">
    <source>
        <dbReference type="EMBL" id="CAB3770251.1"/>
    </source>
</evidence>
<reference evidence="1 2" key="1">
    <citation type="submission" date="2020-04" db="EMBL/GenBank/DDBJ databases">
        <authorList>
            <person name="De Canck E."/>
        </authorList>
    </citation>
    <scope>NUCLEOTIDE SEQUENCE [LARGE SCALE GENOMIC DNA]</scope>
    <source>
        <strain evidence="1 2">LMG 29739</strain>
    </source>
</reference>
<dbReference type="EMBL" id="CADIKF010000069">
    <property type="protein sequence ID" value="CAB3770251.1"/>
    <property type="molecule type" value="Genomic_DNA"/>
</dbReference>
<dbReference type="Proteomes" id="UP000494329">
    <property type="component" value="Unassembled WGS sequence"/>
</dbReference>
<name>A0A6J5EXX2_9BURK</name>
<protein>
    <submittedName>
        <fullName evidence="1">Uncharacterized protein</fullName>
    </submittedName>
</protein>